<name>X1BPF5_9ZZZZ</name>
<proteinExistence type="predicted"/>
<dbReference type="AlphaFoldDB" id="X1BPF5"/>
<comment type="caution">
    <text evidence="1">The sequence shown here is derived from an EMBL/GenBank/DDBJ whole genome shotgun (WGS) entry which is preliminary data.</text>
</comment>
<organism evidence="1">
    <name type="scientific">marine sediment metagenome</name>
    <dbReference type="NCBI Taxonomy" id="412755"/>
    <lineage>
        <taxon>unclassified sequences</taxon>
        <taxon>metagenomes</taxon>
        <taxon>ecological metagenomes</taxon>
    </lineage>
</organism>
<evidence type="ECO:0000313" key="1">
    <source>
        <dbReference type="EMBL" id="GAG96890.1"/>
    </source>
</evidence>
<sequence>MAQEVDLEPAVANAAAAGLAGLALVGEPCPAVEKAAKEANRLGMFMVVLRALPGGA</sequence>
<dbReference type="EMBL" id="BART01025112">
    <property type="protein sequence ID" value="GAG96890.1"/>
    <property type="molecule type" value="Genomic_DNA"/>
</dbReference>
<reference evidence="1" key="1">
    <citation type="journal article" date="2014" name="Front. Microbiol.">
        <title>High frequency of phylogenetically diverse reductive dehalogenase-homologous genes in deep subseafloor sedimentary metagenomes.</title>
        <authorList>
            <person name="Kawai M."/>
            <person name="Futagami T."/>
            <person name="Toyoda A."/>
            <person name="Takaki Y."/>
            <person name="Nishi S."/>
            <person name="Hori S."/>
            <person name="Arai W."/>
            <person name="Tsubouchi T."/>
            <person name="Morono Y."/>
            <person name="Uchiyama I."/>
            <person name="Ito T."/>
            <person name="Fujiyama A."/>
            <person name="Inagaki F."/>
            <person name="Takami H."/>
        </authorList>
    </citation>
    <scope>NUCLEOTIDE SEQUENCE</scope>
    <source>
        <strain evidence="1">Expedition CK06-06</strain>
    </source>
</reference>
<protein>
    <submittedName>
        <fullName evidence="1">Uncharacterized protein</fullName>
    </submittedName>
</protein>
<gene>
    <name evidence="1" type="ORF">S01H4_45153</name>
</gene>
<accession>X1BPF5</accession>